<sequence length="205" mass="23531">MIYEIFAQISSFIINTISTLGYPGIVILMTLESACIPIPSEIIMPFSGYLVYLGEFSLWLVVIVGTIGNLIGSIISYFIGFYGGRPLIEKYGKYILISGQDLDQAERWFKKYGGESIFFSRILPVIRTFISFPAGIAKMPFWKFSFYTFAGSLPWSFFLTYAGILTGENWSKLEIYFKKFDWLIIILIISGISWWIYKKIKTKNL</sequence>
<reference evidence="9" key="1">
    <citation type="submission" date="2017-09" db="EMBL/GenBank/DDBJ databases">
        <title>Depth-based differentiation of microbial function through sediment-hosted aquifers and enrichment of novel symbionts in the deep terrestrial subsurface.</title>
        <authorList>
            <person name="Probst A.J."/>
            <person name="Ladd B."/>
            <person name="Jarett J.K."/>
            <person name="Geller-Mcgrath D.E."/>
            <person name="Sieber C.M.K."/>
            <person name="Emerson J.B."/>
            <person name="Anantharaman K."/>
            <person name="Thomas B.C."/>
            <person name="Malmstrom R."/>
            <person name="Stieglmeier M."/>
            <person name="Klingl A."/>
            <person name="Woyke T."/>
            <person name="Ryan C.M."/>
            <person name="Banfield J.F."/>
        </authorList>
    </citation>
    <scope>NUCLEOTIDE SEQUENCE [LARGE SCALE GENOMIC DNA]</scope>
</reference>
<evidence type="ECO:0000256" key="5">
    <source>
        <dbReference type="ARBA" id="ARBA00023136"/>
    </source>
</evidence>
<dbReference type="EMBL" id="PFLW01000066">
    <property type="protein sequence ID" value="PIY88821.1"/>
    <property type="molecule type" value="Genomic_DNA"/>
</dbReference>
<dbReference type="PANTHER" id="PTHR42709">
    <property type="entry name" value="ALKALINE PHOSPHATASE LIKE PROTEIN"/>
    <property type="match status" value="1"/>
</dbReference>
<keyword evidence="5 6" id="KW-0472">Membrane</keyword>
<comment type="caution">
    <text evidence="8">The sequence shown here is derived from an EMBL/GenBank/DDBJ whole genome shotgun (WGS) entry which is preliminary data.</text>
</comment>
<evidence type="ECO:0000256" key="4">
    <source>
        <dbReference type="ARBA" id="ARBA00022989"/>
    </source>
</evidence>
<dbReference type="PANTHER" id="PTHR42709:SF6">
    <property type="entry name" value="UNDECAPRENYL PHOSPHATE TRANSPORTER A"/>
    <property type="match status" value="1"/>
</dbReference>
<gene>
    <name evidence="8" type="ORF">COY73_02675</name>
</gene>
<dbReference type="AlphaFoldDB" id="A0A2M7R5X9"/>
<feature type="transmembrane region" description="Helical" evidence="6">
    <location>
        <begin position="56"/>
        <end position="83"/>
    </location>
</feature>
<dbReference type="Proteomes" id="UP000230767">
    <property type="component" value="Unassembled WGS sequence"/>
</dbReference>
<feature type="transmembrane region" description="Helical" evidence="6">
    <location>
        <begin position="12"/>
        <end position="31"/>
    </location>
</feature>
<evidence type="ECO:0000313" key="8">
    <source>
        <dbReference type="EMBL" id="PIY88821.1"/>
    </source>
</evidence>
<protein>
    <submittedName>
        <fullName evidence="8">Alkaline phosphatase</fullName>
    </submittedName>
</protein>
<keyword evidence="4 6" id="KW-1133">Transmembrane helix</keyword>
<keyword evidence="2" id="KW-1003">Cell membrane</keyword>
<feature type="transmembrane region" description="Helical" evidence="6">
    <location>
        <begin position="180"/>
        <end position="197"/>
    </location>
</feature>
<dbReference type="Pfam" id="PF09335">
    <property type="entry name" value="VTT_dom"/>
    <property type="match status" value="1"/>
</dbReference>
<evidence type="ECO:0000256" key="2">
    <source>
        <dbReference type="ARBA" id="ARBA00022475"/>
    </source>
</evidence>
<feature type="domain" description="VTT" evidence="7">
    <location>
        <begin position="38"/>
        <end position="164"/>
    </location>
</feature>
<keyword evidence="3 6" id="KW-0812">Transmembrane</keyword>
<evidence type="ECO:0000256" key="3">
    <source>
        <dbReference type="ARBA" id="ARBA00022692"/>
    </source>
</evidence>
<evidence type="ECO:0000313" key="9">
    <source>
        <dbReference type="Proteomes" id="UP000230767"/>
    </source>
</evidence>
<dbReference type="InterPro" id="IPR032816">
    <property type="entry name" value="VTT_dom"/>
</dbReference>
<organism evidence="8 9">
    <name type="scientific">Candidatus Nealsonbacteria bacterium CG_4_10_14_0_8_um_filter_37_14</name>
    <dbReference type="NCBI Taxonomy" id="1974684"/>
    <lineage>
        <taxon>Bacteria</taxon>
        <taxon>Candidatus Nealsoniibacteriota</taxon>
    </lineage>
</organism>
<evidence type="ECO:0000259" key="7">
    <source>
        <dbReference type="Pfam" id="PF09335"/>
    </source>
</evidence>
<evidence type="ECO:0000256" key="1">
    <source>
        <dbReference type="ARBA" id="ARBA00004651"/>
    </source>
</evidence>
<dbReference type="InterPro" id="IPR051311">
    <property type="entry name" value="DedA_domain"/>
</dbReference>
<accession>A0A2M7R5X9</accession>
<proteinExistence type="predicted"/>
<evidence type="ECO:0000256" key="6">
    <source>
        <dbReference type="SAM" id="Phobius"/>
    </source>
</evidence>
<comment type="subcellular location">
    <subcellularLocation>
        <location evidence="1">Cell membrane</location>
        <topology evidence="1">Multi-pass membrane protein</topology>
    </subcellularLocation>
</comment>
<feature type="transmembrane region" description="Helical" evidence="6">
    <location>
        <begin position="144"/>
        <end position="164"/>
    </location>
</feature>
<dbReference type="GO" id="GO:0005886">
    <property type="term" value="C:plasma membrane"/>
    <property type="evidence" value="ECO:0007669"/>
    <property type="project" value="UniProtKB-SubCell"/>
</dbReference>
<name>A0A2M7R5X9_9BACT</name>